<keyword evidence="4 7" id="KW-0812">Transmembrane</keyword>
<keyword evidence="12" id="KW-1185">Reference proteome</keyword>
<dbReference type="Pfam" id="PF07670">
    <property type="entry name" value="Gate"/>
    <property type="match status" value="1"/>
</dbReference>
<feature type="transmembrane region" description="Helical" evidence="7">
    <location>
        <begin position="309"/>
        <end position="330"/>
    </location>
</feature>
<evidence type="ECO:0000259" key="10">
    <source>
        <dbReference type="Pfam" id="PF07670"/>
    </source>
</evidence>
<comment type="similarity">
    <text evidence="2">Belongs to the concentrative nucleoside transporter (CNT) (TC 2.A.41) family.</text>
</comment>
<evidence type="ECO:0000256" key="4">
    <source>
        <dbReference type="ARBA" id="ARBA00022692"/>
    </source>
</evidence>
<evidence type="ECO:0000313" key="11">
    <source>
        <dbReference type="EMBL" id="KAH3706179.1"/>
    </source>
</evidence>
<dbReference type="InterPro" id="IPR002668">
    <property type="entry name" value="CNT_N_dom"/>
</dbReference>
<reference evidence="11" key="2">
    <citation type="submission" date="2020-11" db="EMBL/GenBank/DDBJ databases">
        <authorList>
            <person name="McCartney M.A."/>
            <person name="Auch B."/>
            <person name="Kono T."/>
            <person name="Mallez S."/>
            <person name="Becker A."/>
            <person name="Gohl D.M."/>
            <person name="Silverstein K.A.T."/>
            <person name="Koren S."/>
            <person name="Bechman K.B."/>
            <person name="Herman A."/>
            <person name="Abrahante J.E."/>
            <person name="Garbe J."/>
        </authorList>
    </citation>
    <scope>NUCLEOTIDE SEQUENCE</scope>
    <source>
        <strain evidence="11">Duluth1</strain>
        <tissue evidence="11">Whole animal</tissue>
    </source>
</reference>
<keyword evidence="5 7" id="KW-1133">Transmembrane helix</keyword>
<dbReference type="Pfam" id="PF07662">
    <property type="entry name" value="Nucleos_tra2_C"/>
    <property type="match status" value="1"/>
</dbReference>
<dbReference type="Proteomes" id="UP000828390">
    <property type="component" value="Unassembled WGS sequence"/>
</dbReference>
<evidence type="ECO:0000256" key="5">
    <source>
        <dbReference type="ARBA" id="ARBA00022989"/>
    </source>
</evidence>
<feature type="transmembrane region" description="Helical" evidence="7">
    <location>
        <begin position="220"/>
        <end position="239"/>
    </location>
</feature>
<evidence type="ECO:0008006" key="13">
    <source>
        <dbReference type="Google" id="ProtNLM"/>
    </source>
</evidence>
<dbReference type="InterPro" id="IPR008276">
    <property type="entry name" value="C_nuclsd_transpt"/>
</dbReference>
<evidence type="ECO:0000313" key="12">
    <source>
        <dbReference type="Proteomes" id="UP000828390"/>
    </source>
</evidence>
<keyword evidence="6 7" id="KW-0472">Membrane</keyword>
<accession>A0A9D3YUU2</accession>
<keyword evidence="3" id="KW-1003">Cell membrane</keyword>
<dbReference type="PANTHER" id="PTHR10590">
    <property type="entry name" value="SODIUM/NUCLEOSIDE COTRANSPORTER"/>
    <property type="match status" value="1"/>
</dbReference>
<dbReference type="InterPro" id="IPR011657">
    <property type="entry name" value="CNT_C_dom"/>
</dbReference>
<evidence type="ECO:0000259" key="8">
    <source>
        <dbReference type="Pfam" id="PF01773"/>
    </source>
</evidence>
<organism evidence="11 12">
    <name type="scientific">Dreissena polymorpha</name>
    <name type="common">Zebra mussel</name>
    <name type="synonym">Mytilus polymorpha</name>
    <dbReference type="NCBI Taxonomy" id="45954"/>
    <lineage>
        <taxon>Eukaryota</taxon>
        <taxon>Metazoa</taxon>
        <taxon>Spiralia</taxon>
        <taxon>Lophotrochozoa</taxon>
        <taxon>Mollusca</taxon>
        <taxon>Bivalvia</taxon>
        <taxon>Autobranchia</taxon>
        <taxon>Heteroconchia</taxon>
        <taxon>Euheterodonta</taxon>
        <taxon>Imparidentia</taxon>
        <taxon>Neoheterodontei</taxon>
        <taxon>Myida</taxon>
        <taxon>Dreissenoidea</taxon>
        <taxon>Dreissenidae</taxon>
        <taxon>Dreissena</taxon>
    </lineage>
</organism>
<evidence type="ECO:0000256" key="3">
    <source>
        <dbReference type="ARBA" id="ARBA00022475"/>
    </source>
</evidence>
<dbReference type="Pfam" id="PF01773">
    <property type="entry name" value="Nucleos_tra2_N"/>
    <property type="match status" value="1"/>
</dbReference>
<feature type="transmembrane region" description="Helical" evidence="7">
    <location>
        <begin position="192"/>
        <end position="208"/>
    </location>
</feature>
<evidence type="ECO:0000256" key="1">
    <source>
        <dbReference type="ARBA" id="ARBA00004651"/>
    </source>
</evidence>
<dbReference type="PANTHER" id="PTHR10590:SF4">
    <property type="entry name" value="SOLUTE CARRIER FAMILY 28 MEMBER 3"/>
    <property type="match status" value="1"/>
</dbReference>
<dbReference type="GO" id="GO:0005886">
    <property type="term" value="C:plasma membrane"/>
    <property type="evidence" value="ECO:0007669"/>
    <property type="project" value="UniProtKB-SubCell"/>
</dbReference>
<feature type="transmembrane region" description="Helical" evidence="7">
    <location>
        <begin position="441"/>
        <end position="464"/>
    </location>
</feature>
<gene>
    <name evidence="11" type="ORF">DPMN_065560</name>
</gene>
<evidence type="ECO:0000256" key="7">
    <source>
        <dbReference type="SAM" id="Phobius"/>
    </source>
</evidence>
<feature type="transmembrane region" description="Helical" evidence="7">
    <location>
        <begin position="117"/>
        <end position="145"/>
    </location>
</feature>
<comment type="caution">
    <text evidence="11">The sequence shown here is derived from an EMBL/GenBank/DDBJ whole genome shotgun (WGS) entry which is preliminary data.</text>
</comment>
<evidence type="ECO:0000259" key="9">
    <source>
        <dbReference type="Pfam" id="PF07662"/>
    </source>
</evidence>
<feature type="domain" description="Concentrative nucleoside transporter C-terminal" evidence="9">
    <location>
        <begin position="379"/>
        <end position="476"/>
    </location>
</feature>
<feature type="transmembrane region" description="Helical" evidence="7">
    <location>
        <begin position="351"/>
        <end position="373"/>
    </location>
</feature>
<protein>
    <recommendedName>
        <fullName evidence="13">Sodium/nucleoside cotransporter</fullName>
    </recommendedName>
</protein>
<dbReference type="InterPro" id="IPR011642">
    <property type="entry name" value="Gate_dom"/>
</dbReference>
<dbReference type="GO" id="GO:0005415">
    <property type="term" value="F:nucleoside:sodium symporter activity"/>
    <property type="evidence" value="ECO:0007669"/>
    <property type="project" value="TreeGrafter"/>
</dbReference>
<evidence type="ECO:0000256" key="6">
    <source>
        <dbReference type="ARBA" id="ARBA00023136"/>
    </source>
</evidence>
<evidence type="ECO:0000256" key="2">
    <source>
        <dbReference type="ARBA" id="ARBA00009033"/>
    </source>
</evidence>
<feature type="transmembrane region" description="Helical" evidence="7">
    <location>
        <begin position="166"/>
        <end position="186"/>
    </location>
</feature>
<feature type="transmembrane region" description="Helical" evidence="7">
    <location>
        <begin position="279"/>
        <end position="303"/>
    </location>
</feature>
<comment type="subcellular location">
    <subcellularLocation>
        <location evidence="1">Cell membrane</location>
        <topology evidence="1">Multi-pass membrane protein</topology>
    </subcellularLocation>
</comment>
<feature type="domain" description="Concentrative nucleoside transporter N-terminal" evidence="8">
    <location>
        <begin position="196"/>
        <end position="268"/>
    </location>
</feature>
<name>A0A9D3YUU2_DREPO</name>
<proteinExistence type="inferred from homology"/>
<feature type="domain" description="Nucleoside transporter/FeoB GTPase Gate" evidence="10">
    <location>
        <begin position="278"/>
        <end position="374"/>
    </location>
</feature>
<reference evidence="11" key="1">
    <citation type="journal article" date="2019" name="bioRxiv">
        <title>The Genome of the Zebra Mussel, Dreissena polymorpha: A Resource for Invasive Species Research.</title>
        <authorList>
            <person name="McCartney M.A."/>
            <person name="Auch B."/>
            <person name="Kono T."/>
            <person name="Mallez S."/>
            <person name="Zhang Y."/>
            <person name="Obille A."/>
            <person name="Becker A."/>
            <person name="Abrahante J.E."/>
            <person name="Garbe J."/>
            <person name="Badalamenti J.P."/>
            <person name="Herman A."/>
            <person name="Mangelson H."/>
            <person name="Liachko I."/>
            <person name="Sullivan S."/>
            <person name="Sone E.D."/>
            <person name="Koren S."/>
            <person name="Silverstein K.A.T."/>
            <person name="Beckman K.B."/>
            <person name="Gohl D.M."/>
        </authorList>
    </citation>
    <scope>NUCLEOTIDE SEQUENCE</scope>
    <source>
        <strain evidence="11">Duluth1</strain>
        <tissue evidence="11">Whole animal</tissue>
    </source>
</reference>
<dbReference type="EMBL" id="JAIWYP010000014">
    <property type="protein sequence ID" value="KAH3706179.1"/>
    <property type="molecule type" value="Genomic_DNA"/>
</dbReference>
<dbReference type="AlphaFoldDB" id="A0A9D3YUU2"/>
<feature type="transmembrane region" description="Helical" evidence="7">
    <location>
        <begin position="88"/>
        <end position="105"/>
    </location>
</feature>
<sequence length="488" mass="54210">MSVEFKGVRPLNDGVDNAGYQNTEKKNGAIDETSFTDIAMTNESLDEEKAREAKEDMTSYNAYHRGLIYGRQKAYTYYTEHRKGIRTIVGLIILCLYFAYVAYAFSYKFGDEGSWRLLGVTVLLVFLLALINLCSAYQVAIDAWWEGTRSCRTSRCAKRTGTSISWLLRIAVTVGVVVYVIIDIVIDHPENLVSVAGVALYIIIFYFTSINPAKVNWHTVFWGIALQYVFALLILRTQWGYDMFKWLGDRVTEFLEHTMAGVLFAFGDKYTDHFFSMKVLSIVIFFFTIINILYYLGVMQAIIKVIGKFLAFCMGTTPAESINAAANIFVSMTESPLMIRPFLKDMTKSELHAVMTGGFATIAGSVLGAYISFGVPANHLLSASVMSAPAALAISKLSYPEVEETKASNDDYNKMEQSSEHNLIEAASNGATASIKIVGGILVNVIAFLALLAFLNATLTWIGFRVGIMDPNLTFEVRSCFSKRCGSV</sequence>